<name>A0A2N0RD80_9GLOM</name>
<dbReference type="PANTHER" id="PTHR46306">
    <property type="entry name" value="BTB/POZ DOMAIN-CONTAINING PROTEIN 9"/>
    <property type="match status" value="1"/>
</dbReference>
<evidence type="ECO:0000313" key="3">
    <source>
        <dbReference type="EMBL" id="PKC61260.1"/>
    </source>
</evidence>
<dbReference type="SUPFAM" id="SSF54695">
    <property type="entry name" value="POZ domain"/>
    <property type="match status" value="1"/>
</dbReference>
<dbReference type="InterPro" id="IPR011009">
    <property type="entry name" value="Kinase-like_dom_sf"/>
</dbReference>
<dbReference type="Pfam" id="PF00651">
    <property type="entry name" value="BTB"/>
    <property type="match status" value="1"/>
</dbReference>
<organism evidence="3 4">
    <name type="scientific">Rhizophagus irregularis</name>
    <dbReference type="NCBI Taxonomy" id="588596"/>
    <lineage>
        <taxon>Eukaryota</taxon>
        <taxon>Fungi</taxon>
        <taxon>Fungi incertae sedis</taxon>
        <taxon>Mucoromycota</taxon>
        <taxon>Glomeromycotina</taxon>
        <taxon>Glomeromycetes</taxon>
        <taxon>Glomerales</taxon>
        <taxon>Glomeraceae</taxon>
        <taxon>Rhizophagus</taxon>
    </lineage>
</organism>
<feature type="domain" description="BTB" evidence="2">
    <location>
        <begin position="24"/>
        <end position="99"/>
    </location>
</feature>
<dbReference type="InterPro" id="IPR011333">
    <property type="entry name" value="SKP1/BTB/POZ_sf"/>
</dbReference>
<dbReference type="InterPro" id="IPR052407">
    <property type="entry name" value="BTB_POZ_domain_cont_9"/>
</dbReference>
<comment type="caution">
    <text evidence="3">The sequence shown here is derived from an EMBL/GenBank/DDBJ whole genome shotgun (WGS) entry which is preliminary data.</text>
</comment>
<dbReference type="InterPro" id="IPR000210">
    <property type="entry name" value="BTB/POZ_dom"/>
</dbReference>
<dbReference type="EMBL" id="LLXH01001012">
    <property type="protein sequence ID" value="PKC61260.1"/>
    <property type="molecule type" value="Genomic_DNA"/>
</dbReference>
<dbReference type="Gene3D" id="1.10.10.1010">
    <property type="entry name" value="Intein homing endonuclease, domain IV"/>
    <property type="match status" value="1"/>
</dbReference>
<dbReference type="VEuPathDB" id="FungiDB:FUN_012370"/>
<evidence type="ECO:0000259" key="2">
    <source>
        <dbReference type="PROSITE" id="PS50097"/>
    </source>
</evidence>
<evidence type="ECO:0000256" key="1">
    <source>
        <dbReference type="SAM" id="MobiDB-lite"/>
    </source>
</evidence>
<accession>A0A2N0RD80</accession>
<dbReference type="VEuPathDB" id="FungiDB:FUN_009778"/>
<evidence type="ECO:0000313" key="4">
    <source>
        <dbReference type="Proteomes" id="UP000232688"/>
    </source>
</evidence>
<dbReference type="Gene3D" id="3.30.710.10">
    <property type="entry name" value="Potassium Channel Kv1.1, Chain A"/>
    <property type="match status" value="1"/>
</dbReference>
<protein>
    <recommendedName>
        <fullName evidence="2">BTB domain-containing protein</fullName>
    </recommendedName>
</protein>
<gene>
    <name evidence="3" type="ORF">RhiirA1_466805</name>
</gene>
<dbReference type="GO" id="GO:0005737">
    <property type="term" value="C:cytoplasm"/>
    <property type="evidence" value="ECO:0007669"/>
    <property type="project" value="TreeGrafter"/>
</dbReference>
<reference evidence="3 4" key="2">
    <citation type="submission" date="2017-10" db="EMBL/GenBank/DDBJ databases">
        <title>Genome analyses suggest a sexual origin of heterokaryosis in a supposedly ancient asexual fungus.</title>
        <authorList>
            <person name="Corradi N."/>
            <person name="Sedzielewska K."/>
            <person name="Noel J."/>
            <person name="Charron P."/>
            <person name="Farinelli L."/>
            <person name="Marton T."/>
            <person name="Kruger M."/>
            <person name="Pelin A."/>
            <person name="Brachmann A."/>
            <person name="Corradi N."/>
        </authorList>
    </citation>
    <scope>NUCLEOTIDE SEQUENCE [LARGE SCALE GENOMIC DNA]</scope>
    <source>
        <strain evidence="3 4">A1</strain>
    </source>
</reference>
<dbReference type="Gene3D" id="1.10.510.10">
    <property type="entry name" value="Transferase(Phosphotransferase) domain 1"/>
    <property type="match status" value="1"/>
</dbReference>
<dbReference type="CDD" id="cd18186">
    <property type="entry name" value="BTB_POZ_ZBTB_KLHL-like"/>
    <property type="match status" value="1"/>
</dbReference>
<dbReference type="SUPFAM" id="SSF56112">
    <property type="entry name" value="Protein kinase-like (PK-like)"/>
    <property type="match status" value="1"/>
</dbReference>
<feature type="compositionally biased region" description="Basic residues" evidence="1">
    <location>
        <begin position="400"/>
        <end position="414"/>
    </location>
</feature>
<dbReference type="Proteomes" id="UP000232688">
    <property type="component" value="Unassembled WGS sequence"/>
</dbReference>
<feature type="region of interest" description="Disordered" evidence="1">
    <location>
        <begin position="395"/>
        <end position="424"/>
    </location>
</feature>
<dbReference type="VEuPathDB" id="FungiDB:RhiirA1_466805"/>
<dbReference type="SMART" id="SM00225">
    <property type="entry name" value="BTB"/>
    <property type="match status" value="1"/>
</dbReference>
<dbReference type="PROSITE" id="PS50097">
    <property type="entry name" value="BTB"/>
    <property type="match status" value="1"/>
</dbReference>
<dbReference type="AlphaFoldDB" id="A0A2N0RD80"/>
<dbReference type="PANTHER" id="PTHR46306:SF1">
    <property type="entry name" value="BTB_POZ DOMAIN-CONTAINING PROTEIN 9"/>
    <property type="match status" value="1"/>
</dbReference>
<feature type="region of interest" description="Disordered" evidence="1">
    <location>
        <begin position="471"/>
        <end position="532"/>
    </location>
</feature>
<sequence length="915" mass="105389">MDGNKLLRKLSQNLLEVLDNGEYYDIMIEVGDGKTHAKIFRAHMAILNYRSPYLREILFENKWKNYDGTLVRIELPNILPEIFQVILRYIYGGKLTLKNYDNLYIIKLLIAANELSIKELVIYIQLFLINNRANWLEQNFYLIYQTIFENYSFLELQTYCNNLMSKNPNKIFESLDFPSIPEKIFISIIQNDNLQMDVVQIWKNVLKWGLAQNPELSSEPLSYSKDDFNNLRNTLEQCIPFIKFYDLTSKEFSDNILPYRKIIPEELYLDLLQSFLNLHPDSKLNISKPHMVKEINPSQHNINKSIEIFNPAPFSRTNKRRVRRYRQRLKKIFSQIDSENCSRGFGRGFGRGRGRGRGGGFGRGRDEGDEGEICFRGGYGRGRDEGEIFSQINSENCSRGRGRGRGLGRGRGRGGRGYGRGRDEGETPINYSSWDRVVLVRDTWNTEEHLKYTWEKPTKDAWDFTLDGSAGEWGETPVAPQSGGGWGELIEEPEAGGWGEEPEASQSAGGWGEEPEAPQSAGGWGETPVTTATGGWDELIEEPEAPQSAGTAGSLDDTQVAPQFVDDVKTSISSDYVSGRSTEKVTIKIFINTFPNWTSGNDDIDKFNQETQLSAHNIAKSALEWIRFNRFNNTIKSRFGETYRANWIDGYIFMNGMIKIKIGIDGINESYGITQNPETNNYMMVLNDRCKKCNCTCNAIYFQQNFVNWTSGNNNIDKFIQDTQLLAHVRYKVFKTVLEWIPYDRLYDIKYITKGGFGKVYRANWVGGYIDKLDFNNKNWKRNNKNKFVALKSLDNSKNVTLEFMNEELIHRDLHIAPEILRGKNYTKAADIYSFGIIMCLDSDPLKRPKAEEIENILYTWNCKFRDNSKSSTCLGISYMTHSEAIYTRRFLNFNNLPEPNNSDDYYEQNNNINL</sequence>
<dbReference type="VEuPathDB" id="FungiDB:RhiirFUN_021609"/>
<dbReference type="Gene3D" id="1.25.40.420">
    <property type="match status" value="1"/>
</dbReference>
<proteinExistence type="predicted"/>
<reference evidence="3 4" key="1">
    <citation type="submission" date="2017-10" db="EMBL/GenBank/DDBJ databases">
        <title>Extensive intraspecific genome diversity in a model arbuscular mycorrhizal fungus.</title>
        <authorList>
            <person name="Chen E.C.H."/>
            <person name="Morin E."/>
            <person name="Baudet D."/>
            <person name="Noel J."/>
            <person name="Ndikumana S."/>
            <person name="Charron P."/>
            <person name="St-Onge C."/>
            <person name="Giorgi J."/>
            <person name="Grigoriev I.V."/>
            <person name="Roux C."/>
            <person name="Martin F.M."/>
            <person name="Corradi N."/>
        </authorList>
    </citation>
    <scope>NUCLEOTIDE SEQUENCE [LARGE SCALE GENOMIC DNA]</scope>
    <source>
        <strain evidence="3 4">A1</strain>
    </source>
</reference>